<dbReference type="OrthoDB" id="3233595at2759"/>
<evidence type="ECO:0000313" key="4">
    <source>
        <dbReference type="Proteomes" id="UP000183567"/>
    </source>
</evidence>
<protein>
    <recommendedName>
        <fullName evidence="2">Enoyl reductase (ER) domain-containing protein</fullName>
    </recommendedName>
</protein>
<feature type="region of interest" description="Disordered" evidence="1">
    <location>
        <begin position="286"/>
        <end position="305"/>
    </location>
</feature>
<dbReference type="AlphaFoldDB" id="A0A1J8QXU3"/>
<dbReference type="PANTHER" id="PTHR45348">
    <property type="entry name" value="HYPOTHETICAL OXIDOREDUCTASE (EUROFUNG)"/>
    <property type="match status" value="1"/>
</dbReference>
<dbReference type="Proteomes" id="UP000183567">
    <property type="component" value="Unassembled WGS sequence"/>
</dbReference>
<sequence length="363" mass="38909">MSPQQKALFLAKKQGNFEIRSRSIPSPGTGQLLVKVQSTALNPVDYKIKETGMFLTHYPAILGSDIAGIVEEVGEGVENFCKGDNVLAHGTFTNDLAAFQQYTLTVASFTAKIPSNLSFDSAATVPLGLDTALTGMYGKHNGAGITPPWEEGGSHDNTPDKPIVIIGGSSSVGSYGEQSGTRLSNPHPNRIAAIQLARLSGFYPVIATASAYNERLVRNYGATHFFDRHLSGSQLKEAISRVTDKPIGVVYDAISLPETQPIGWGLLAKNGVLVLTLSPSVKEDEGKGRKVISTSGSPHSPQNKELGRNAWAMVEEWLSEGDIQPNKYEVLPDGLEGIIEGLARMKNGEVSGTKLVAHPQETW</sequence>
<dbReference type="Pfam" id="PF00107">
    <property type="entry name" value="ADH_zinc_N"/>
    <property type="match status" value="1"/>
</dbReference>
<organism evidence="3 4">
    <name type="scientific">Rhizopogon vesiculosus</name>
    <dbReference type="NCBI Taxonomy" id="180088"/>
    <lineage>
        <taxon>Eukaryota</taxon>
        <taxon>Fungi</taxon>
        <taxon>Dikarya</taxon>
        <taxon>Basidiomycota</taxon>
        <taxon>Agaricomycotina</taxon>
        <taxon>Agaricomycetes</taxon>
        <taxon>Agaricomycetidae</taxon>
        <taxon>Boletales</taxon>
        <taxon>Suillineae</taxon>
        <taxon>Rhizopogonaceae</taxon>
        <taxon>Rhizopogon</taxon>
    </lineage>
</organism>
<dbReference type="Pfam" id="PF08240">
    <property type="entry name" value="ADH_N"/>
    <property type="match status" value="1"/>
</dbReference>
<comment type="caution">
    <text evidence="3">The sequence shown here is derived from an EMBL/GenBank/DDBJ whole genome shotgun (WGS) entry which is preliminary data.</text>
</comment>
<dbReference type="STRING" id="180088.A0A1J8QXU3"/>
<dbReference type="PANTHER" id="PTHR45348:SF2">
    <property type="entry name" value="ZINC-TYPE ALCOHOL DEHYDROGENASE-LIKE PROTEIN C2E1P3.01"/>
    <property type="match status" value="1"/>
</dbReference>
<evidence type="ECO:0000256" key="1">
    <source>
        <dbReference type="SAM" id="MobiDB-lite"/>
    </source>
</evidence>
<dbReference type="SMART" id="SM00829">
    <property type="entry name" value="PKS_ER"/>
    <property type="match status" value="1"/>
</dbReference>
<dbReference type="Gene3D" id="3.90.180.10">
    <property type="entry name" value="Medium-chain alcohol dehydrogenases, catalytic domain"/>
    <property type="match status" value="1"/>
</dbReference>
<gene>
    <name evidence="3" type="ORF">AZE42_06183</name>
</gene>
<dbReference type="GO" id="GO:0016651">
    <property type="term" value="F:oxidoreductase activity, acting on NAD(P)H"/>
    <property type="evidence" value="ECO:0007669"/>
    <property type="project" value="InterPro"/>
</dbReference>
<dbReference type="CDD" id="cd08249">
    <property type="entry name" value="enoyl_reductase_like"/>
    <property type="match status" value="1"/>
</dbReference>
<keyword evidence="4" id="KW-1185">Reference proteome</keyword>
<name>A0A1J8QXU3_9AGAM</name>
<evidence type="ECO:0000259" key="2">
    <source>
        <dbReference type="SMART" id="SM00829"/>
    </source>
</evidence>
<dbReference type="InterPro" id="IPR036291">
    <property type="entry name" value="NAD(P)-bd_dom_sf"/>
</dbReference>
<evidence type="ECO:0000313" key="3">
    <source>
        <dbReference type="EMBL" id="OJA18217.1"/>
    </source>
</evidence>
<dbReference type="InterPro" id="IPR013154">
    <property type="entry name" value="ADH-like_N"/>
</dbReference>
<accession>A0A1J8QXU3</accession>
<dbReference type="SUPFAM" id="SSF51735">
    <property type="entry name" value="NAD(P)-binding Rossmann-fold domains"/>
    <property type="match status" value="1"/>
</dbReference>
<feature type="compositionally biased region" description="Polar residues" evidence="1">
    <location>
        <begin position="292"/>
        <end position="303"/>
    </location>
</feature>
<dbReference type="Gene3D" id="3.40.50.720">
    <property type="entry name" value="NAD(P)-binding Rossmann-like Domain"/>
    <property type="match status" value="1"/>
</dbReference>
<dbReference type="InterPro" id="IPR013149">
    <property type="entry name" value="ADH-like_C"/>
</dbReference>
<reference evidence="3 4" key="1">
    <citation type="submission" date="2016-03" db="EMBL/GenBank/DDBJ databases">
        <title>Comparative genomics of the ectomycorrhizal sister species Rhizopogon vinicolor and Rhizopogon vesiculosus (Basidiomycota: Boletales) reveals a divergence of the mating type B locus.</title>
        <authorList>
            <person name="Mujic A.B."/>
            <person name="Kuo A."/>
            <person name="Tritt A."/>
            <person name="Lipzen A."/>
            <person name="Chen C."/>
            <person name="Johnson J."/>
            <person name="Sharma A."/>
            <person name="Barry K."/>
            <person name="Grigoriev I.V."/>
            <person name="Spatafora J.W."/>
        </authorList>
    </citation>
    <scope>NUCLEOTIDE SEQUENCE [LARGE SCALE GENOMIC DNA]</scope>
    <source>
        <strain evidence="3 4">AM-OR11-056</strain>
    </source>
</reference>
<dbReference type="EMBL" id="LVVM01001584">
    <property type="protein sequence ID" value="OJA18217.1"/>
    <property type="molecule type" value="Genomic_DNA"/>
</dbReference>
<proteinExistence type="predicted"/>
<dbReference type="SUPFAM" id="SSF50129">
    <property type="entry name" value="GroES-like"/>
    <property type="match status" value="1"/>
</dbReference>
<feature type="domain" description="Enoyl reductase (ER)" evidence="2">
    <location>
        <begin position="15"/>
        <end position="356"/>
    </location>
</feature>
<dbReference type="InterPro" id="IPR020843">
    <property type="entry name" value="ER"/>
</dbReference>
<dbReference type="InterPro" id="IPR011032">
    <property type="entry name" value="GroES-like_sf"/>
</dbReference>
<dbReference type="InterPro" id="IPR047122">
    <property type="entry name" value="Trans-enoyl_RdTase-like"/>
</dbReference>